<feature type="compositionally biased region" description="Low complexity" evidence="1">
    <location>
        <begin position="548"/>
        <end position="564"/>
    </location>
</feature>
<dbReference type="OrthoDB" id="3256387at2759"/>
<feature type="compositionally biased region" description="Pro residues" evidence="1">
    <location>
        <begin position="958"/>
        <end position="968"/>
    </location>
</feature>
<proteinExistence type="predicted"/>
<feature type="domain" description="PH" evidence="3">
    <location>
        <begin position="339"/>
        <end position="475"/>
    </location>
</feature>
<keyword evidence="2" id="KW-1133">Transmembrane helix</keyword>
<feature type="compositionally biased region" description="Basic and acidic residues" evidence="1">
    <location>
        <begin position="263"/>
        <end position="276"/>
    </location>
</feature>
<organism evidence="4 5">
    <name type="scientific">Heterobasidion irregulare (strain TC 32-1)</name>
    <dbReference type="NCBI Taxonomy" id="747525"/>
    <lineage>
        <taxon>Eukaryota</taxon>
        <taxon>Fungi</taxon>
        <taxon>Dikarya</taxon>
        <taxon>Basidiomycota</taxon>
        <taxon>Agaricomycotina</taxon>
        <taxon>Agaricomycetes</taxon>
        <taxon>Russulales</taxon>
        <taxon>Bondarzewiaceae</taxon>
        <taxon>Heterobasidion</taxon>
        <taxon>Heterobasidion annosum species complex</taxon>
    </lineage>
</organism>
<keyword evidence="2" id="KW-0812">Transmembrane</keyword>
<dbReference type="InParanoid" id="W4K9R1"/>
<dbReference type="KEGG" id="hir:HETIRDRAFT_434237"/>
<dbReference type="Proteomes" id="UP000030671">
    <property type="component" value="Unassembled WGS sequence"/>
</dbReference>
<feature type="compositionally biased region" description="Polar residues" evidence="1">
    <location>
        <begin position="693"/>
        <end position="706"/>
    </location>
</feature>
<feature type="compositionally biased region" description="Polar residues" evidence="1">
    <location>
        <begin position="100"/>
        <end position="110"/>
    </location>
</feature>
<sequence length="1250" mass="133215">MSIGVPPLSYPQWSSPEYHQHKVRTPLATAAAPQCRSEAVGLSRFSSPSTSGTSLVHDPPMSPGPSVVRPFRFSAQTDGLFTPKSGRVSDSWMSAASRARTPSTVPSSASRKGKEKETTGAPDSISIHSTRALASAAPVRPRTDPVASSADPFPNEARTSSSSHRPATADPSPPRKNRGSLLVAASDALGFGRRRKSVKQPLPVQALLLSEVIEIRAPKRDEEEQERQRLRDAAAQSIGFGLDILEPARTREDSVYEDEGADSGEKGEAPHEELRTSETFSVSSNHHLSSPVPLAMHAVGHRRRGGSLSLSLQQSRATHSTPTPTVPTFPASYSSLTPWVHLSGTLPKHYPPPSLLMMALSKQWKNRFVVLTSPTGAGRQTRSEGPSVSYLHVFKSGGAEERELERLEINEKSVVFVTDEEVGGRRNVIKVGGGDVGVLRRELNSEENGQTMLLLQIVDGAESRRWINAIKNAVLGQRSIRAGLGLPSLNMAGPEPRGDMDVMLSMRMQGILSSPAPSSFQTSDYGASSSNGTDSSYDQPVTPLGPGTVRSLPSSPRSSTVSALKGLFTGSRPRSPSRTASPEPGYESPGDSFGSVGSNLLGMLKSSGSVLGERAMSPAAPSPILKPRAMLPSPMSTLGSPESHLSRKIVQNRTSLDWAPAPGDPPAAKREQPARALSPSLPLQPPPPRKRAWTTTEPVPAKQQSPGPLVYTHANSSTAGSFGIAFGTEATTPTATSRGSFDYAGSAHSGTPVQKSRAPSVSSVSTIGSADRGEPALDRSHSSHRRWSRHIVLPKRMTPPSGSPPPVPMTQSWQSTLSFNHRISHPYAADRLGERPPSRESSSTHSHRNTSAGLPLFSKRASGSSSVYSVASNHSVPSRTSTSSHPPRQANMHRLSVPPPQRPAPSSALPPTPPNTAVPNASAKRAASLKRPDSAPVPKSAFRDSLAHRAMRLSMLPPTSPPSHVLPPRPDEPSIRRHHRRSTSADSNPLPDAAHASTEPPYPAPTGPLPPPPSSPRLTSSFKQRLRLRSAPSPPPLTPSADAHFIPASNAYSPPATPIAERITTMQNDPNFLLLATPVTPTSAAPLPLPPQLPPRSPFRPPPPERSPPGPEMTSLSPPPRRGSRQIPNGDKEPKAEVPLLFTDDTAAELGDADEIGKRTSLATIPDAVQGLVLVLVLVVFALVMIALYLFVSLALPASTRNVPPCASPLFARPIPSYCLHILRFLISSPSPFPPPPPPHHHHSCPESRH</sequence>
<evidence type="ECO:0000256" key="2">
    <source>
        <dbReference type="SAM" id="Phobius"/>
    </source>
</evidence>
<dbReference type="EMBL" id="KI925458">
    <property type="protein sequence ID" value="ETW81786.1"/>
    <property type="molecule type" value="Genomic_DNA"/>
</dbReference>
<accession>W4K9R1</accession>
<evidence type="ECO:0000313" key="5">
    <source>
        <dbReference type="Proteomes" id="UP000030671"/>
    </source>
</evidence>
<feature type="compositionally biased region" description="Pro residues" evidence="1">
    <location>
        <begin position="897"/>
        <end position="916"/>
    </location>
</feature>
<feature type="region of interest" description="Disordered" evidence="1">
    <location>
        <begin position="954"/>
        <end position="1049"/>
    </location>
</feature>
<feature type="transmembrane region" description="Helical" evidence="2">
    <location>
        <begin position="1168"/>
        <end position="1192"/>
    </location>
</feature>
<reference evidence="4 5" key="1">
    <citation type="journal article" date="2012" name="New Phytol.">
        <title>Insight into trade-off between wood decay and parasitism from the genome of a fungal forest pathogen.</title>
        <authorList>
            <person name="Olson A."/>
            <person name="Aerts A."/>
            <person name="Asiegbu F."/>
            <person name="Belbahri L."/>
            <person name="Bouzid O."/>
            <person name="Broberg A."/>
            <person name="Canback B."/>
            <person name="Coutinho P.M."/>
            <person name="Cullen D."/>
            <person name="Dalman K."/>
            <person name="Deflorio G."/>
            <person name="van Diepen L.T."/>
            <person name="Dunand C."/>
            <person name="Duplessis S."/>
            <person name="Durling M."/>
            <person name="Gonthier P."/>
            <person name="Grimwood J."/>
            <person name="Fossdal C.G."/>
            <person name="Hansson D."/>
            <person name="Henrissat B."/>
            <person name="Hietala A."/>
            <person name="Himmelstrand K."/>
            <person name="Hoffmeister D."/>
            <person name="Hogberg N."/>
            <person name="James T.Y."/>
            <person name="Karlsson M."/>
            <person name="Kohler A."/>
            <person name="Kues U."/>
            <person name="Lee Y.H."/>
            <person name="Lin Y.C."/>
            <person name="Lind M."/>
            <person name="Lindquist E."/>
            <person name="Lombard V."/>
            <person name="Lucas S."/>
            <person name="Lunden K."/>
            <person name="Morin E."/>
            <person name="Murat C."/>
            <person name="Park J."/>
            <person name="Raffaello T."/>
            <person name="Rouze P."/>
            <person name="Salamov A."/>
            <person name="Schmutz J."/>
            <person name="Solheim H."/>
            <person name="Stahlberg J."/>
            <person name="Velez H."/>
            <person name="de Vries R.P."/>
            <person name="Wiebenga A."/>
            <person name="Woodward S."/>
            <person name="Yakovlev I."/>
            <person name="Garbelotto M."/>
            <person name="Martin F."/>
            <person name="Grigoriev I.V."/>
            <person name="Stenlid J."/>
        </authorList>
    </citation>
    <scope>NUCLEOTIDE SEQUENCE [LARGE SCALE GENOMIC DNA]</scope>
    <source>
        <strain evidence="4 5">TC 32-1</strain>
    </source>
</reference>
<feature type="compositionally biased region" description="Low complexity" evidence="1">
    <location>
        <begin position="571"/>
        <end position="584"/>
    </location>
</feature>
<name>W4K9R1_HETIT</name>
<keyword evidence="2" id="KW-0472">Membrane</keyword>
<protein>
    <recommendedName>
        <fullName evidence="3">PH domain-containing protein</fullName>
    </recommendedName>
</protein>
<evidence type="ECO:0000259" key="3">
    <source>
        <dbReference type="PROSITE" id="PS50003"/>
    </source>
</evidence>
<dbReference type="PROSITE" id="PS50003">
    <property type="entry name" value="PH_DOMAIN"/>
    <property type="match status" value="1"/>
</dbReference>
<feature type="region of interest" description="Disordered" evidence="1">
    <location>
        <begin position="41"/>
        <end position="181"/>
    </location>
</feature>
<dbReference type="GeneID" id="20674733"/>
<feature type="region of interest" description="Disordered" evidence="1">
    <location>
        <begin position="1083"/>
        <end position="1138"/>
    </location>
</feature>
<feature type="region of interest" description="Disordered" evidence="1">
    <location>
        <begin position="828"/>
        <end position="939"/>
    </location>
</feature>
<feature type="compositionally biased region" description="Low complexity" evidence="1">
    <location>
        <begin position="858"/>
        <end position="888"/>
    </location>
</feature>
<dbReference type="HOGENOM" id="CLU_004467_0_0_1"/>
<feature type="compositionally biased region" description="Polar residues" evidence="1">
    <location>
        <begin position="513"/>
        <end position="539"/>
    </location>
</feature>
<feature type="compositionally biased region" description="Polar residues" evidence="1">
    <location>
        <begin position="748"/>
        <end position="768"/>
    </location>
</feature>
<feature type="compositionally biased region" description="Basic and acidic residues" evidence="1">
    <location>
        <begin position="771"/>
        <end position="781"/>
    </location>
</feature>
<dbReference type="STRING" id="747525.W4K9R1"/>
<dbReference type="eggNOG" id="ENOG502SME4">
    <property type="taxonomic scope" value="Eukaryota"/>
</dbReference>
<feature type="region of interest" description="Disordered" evidence="1">
    <location>
        <begin position="249"/>
        <end position="288"/>
    </location>
</feature>
<feature type="region of interest" description="Disordered" evidence="1">
    <location>
        <begin position="614"/>
        <end position="714"/>
    </location>
</feature>
<dbReference type="InterPro" id="IPR001849">
    <property type="entry name" value="PH_domain"/>
</dbReference>
<gene>
    <name evidence="4" type="ORF">HETIRDRAFT_434237</name>
</gene>
<feature type="compositionally biased region" description="Low complexity" evidence="1">
    <location>
        <begin position="41"/>
        <end position="55"/>
    </location>
</feature>
<feature type="compositionally biased region" description="Low complexity" evidence="1">
    <location>
        <begin position="306"/>
        <end position="316"/>
    </location>
</feature>
<keyword evidence="5" id="KW-1185">Reference proteome</keyword>
<evidence type="ECO:0000256" key="1">
    <source>
        <dbReference type="SAM" id="MobiDB-lite"/>
    </source>
</evidence>
<feature type="compositionally biased region" description="Polar residues" evidence="1">
    <location>
        <begin position="277"/>
        <end position="288"/>
    </location>
</feature>
<feature type="region of interest" description="Disordered" evidence="1">
    <location>
        <begin position="303"/>
        <end position="328"/>
    </location>
</feature>
<feature type="compositionally biased region" description="Pro residues" evidence="1">
    <location>
        <begin position="1087"/>
        <end position="1121"/>
    </location>
</feature>
<feature type="compositionally biased region" description="Polar residues" evidence="1">
    <location>
        <begin position="839"/>
        <end position="852"/>
    </location>
</feature>
<dbReference type="AlphaFoldDB" id="W4K9R1"/>
<feature type="region of interest" description="Disordered" evidence="1">
    <location>
        <begin position="513"/>
        <end position="599"/>
    </location>
</feature>
<dbReference type="RefSeq" id="XP_009546390.1">
    <property type="nucleotide sequence ID" value="XM_009548095.1"/>
</dbReference>
<feature type="compositionally biased region" description="Pro residues" evidence="1">
    <location>
        <begin position="1000"/>
        <end position="1015"/>
    </location>
</feature>
<feature type="compositionally biased region" description="Basic residues" evidence="1">
    <location>
        <begin position="782"/>
        <end position="793"/>
    </location>
</feature>
<feature type="region of interest" description="Disordered" evidence="1">
    <location>
        <begin position="737"/>
        <end position="812"/>
    </location>
</feature>
<evidence type="ECO:0000313" key="4">
    <source>
        <dbReference type="EMBL" id="ETW81786.1"/>
    </source>
</evidence>